<dbReference type="VEuPathDB" id="FungiDB:PABG_06100"/>
<evidence type="ECO:0000256" key="2">
    <source>
        <dbReference type="ARBA" id="ARBA00001947"/>
    </source>
</evidence>
<evidence type="ECO:0000256" key="11">
    <source>
        <dbReference type="SAM" id="Coils"/>
    </source>
</evidence>
<evidence type="ECO:0000256" key="7">
    <source>
        <dbReference type="ARBA" id="ARBA00022723"/>
    </source>
</evidence>
<keyword evidence="6" id="KW-0540">Nuclease</keyword>
<dbReference type="SMART" id="SM00338">
    <property type="entry name" value="BRLZ"/>
    <property type="match status" value="1"/>
</dbReference>
<dbReference type="Pfam" id="PF13691">
    <property type="entry name" value="Lactamase_B_4"/>
    <property type="match status" value="1"/>
</dbReference>
<feature type="compositionally biased region" description="Low complexity" evidence="12">
    <location>
        <begin position="1603"/>
        <end position="1627"/>
    </location>
</feature>
<feature type="domain" description="BZIP" evidence="13">
    <location>
        <begin position="315"/>
        <end position="378"/>
    </location>
</feature>
<dbReference type="SUPFAM" id="SSF56281">
    <property type="entry name" value="Metallo-hydrolase/oxidoreductase"/>
    <property type="match status" value="2"/>
</dbReference>
<dbReference type="InterPro" id="IPR027794">
    <property type="entry name" value="tRNase_Z_dom"/>
</dbReference>
<dbReference type="GO" id="GO:1990180">
    <property type="term" value="P:mitochondrial tRNA 3'-end processing"/>
    <property type="evidence" value="ECO:0007669"/>
    <property type="project" value="TreeGrafter"/>
</dbReference>
<dbReference type="PROSITE" id="PS50217">
    <property type="entry name" value="BZIP"/>
    <property type="match status" value="1"/>
</dbReference>
<comment type="cofactor">
    <cofactor evidence="2">
        <name>Zn(2+)</name>
        <dbReference type="ChEBI" id="CHEBI:29105"/>
    </cofactor>
</comment>
<dbReference type="FunFam" id="1.20.5.170:FF:000031">
    <property type="entry name" value="BZIP transcription factor (MeaB)"/>
    <property type="match status" value="1"/>
</dbReference>
<dbReference type="InterPro" id="IPR004827">
    <property type="entry name" value="bZIP"/>
</dbReference>
<dbReference type="Pfam" id="PF00170">
    <property type="entry name" value="bZIP_1"/>
    <property type="match status" value="1"/>
</dbReference>
<dbReference type="CDD" id="cd14810">
    <property type="entry name" value="bZIP_u1"/>
    <property type="match status" value="1"/>
</dbReference>
<evidence type="ECO:0000256" key="9">
    <source>
        <dbReference type="ARBA" id="ARBA00022801"/>
    </source>
</evidence>
<feature type="region of interest" description="Disordered" evidence="12">
    <location>
        <begin position="1602"/>
        <end position="1663"/>
    </location>
</feature>
<keyword evidence="9" id="KW-0378">Hydrolase</keyword>
<comment type="caution">
    <text evidence="14">The sequence shown here is derived from an EMBL/GenBank/DDBJ whole genome shotgun (WGS) entry which is preliminary data.</text>
</comment>
<feature type="region of interest" description="Disordered" evidence="12">
    <location>
        <begin position="1"/>
        <end position="20"/>
    </location>
</feature>
<dbReference type="VEuPathDB" id="FungiDB:PADG_06607"/>
<name>A0A1D2JD40_PARBR</name>
<gene>
    <name evidence="14" type="ORF">ACO22_04550</name>
</gene>
<dbReference type="GO" id="GO:0005739">
    <property type="term" value="C:mitochondrion"/>
    <property type="evidence" value="ECO:0007669"/>
    <property type="project" value="TreeGrafter"/>
</dbReference>
<dbReference type="VEuPathDB" id="FungiDB:PADG_06606"/>
<dbReference type="Pfam" id="PF12706">
    <property type="entry name" value="Lactamase_B_2"/>
    <property type="match status" value="1"/>
</dbReference>
<dbReference type="InterPro" id="IPR047151">
    <property type="entry name" value="RNZ2-like"/>
</dbReference>
<feature type="compositionally biased region" description="Low complexity" evidence="12">
    <location>
        <begin position="403"/>
        <end position="416"/>
    </location>
</feature>
<dbReference type="PANTHER" id="PTHR12553:SF49">
    <property type="entry name" value="ZINC PHOSPHODIESTERASE ELAC PROTEIN 2"/>
    <property type="match status" value="1"/>
</dbReference>
<reference evidence="14 15" key="1">
    <citation type="submission" date="2016-06" db="EMBL/GenBank/DDBJ databases">
        <authorList>
            <person name="Kjaerup R.B."/>
            <person name="Dalgaard T.S."/>
            <person name="Juul-Madsen H.R."/>
        </authorList>
    </citation>
    <scope>NUCLEOTIDE SEQUENCE [LARGE SCALE GENOMIC DNA]</scope>
    <source>
        <strain evidence="14 15">Pb300</strain>
    </source>
</reference>
<feature type="compositionally biased region" description="Low complexity" evidence="12">
    <location>
        <begin position="211"/>
        <end position="223"/>
    </location>
</feature>
<evidence type="ECO:0000256" key="6">
    <source>
        <dbReference type="ARBA" id="ARBA00022722"/>
    </source>
</evidence>
<dbReference type="SUPFAM" id="SSF57959">
    <property type="entry name" value="Leucine zipper domain"/>
    <property type="match status" value="1"/>
</dbReference>
<protein>
    <recommendedName>
        <fullName evidence="4">ribonuclease Z</fullName>
        <ecNumber evidence="4">3.1.26.11</ecNumber>
    </recommendedName>
</protein>
<evidence type="ECO:0000256" key="8">
    <source>
        <dbReference type="ARBA" id="ARBA00022759"/>
    </source>
</evidence>
<feature type="region of interest" description="Disordered" evidence="12">
    <location>
        <begin position="268"/>
        <end position="328"/>
    </location>
</feature>
<feature type="compositionally biased region" description="Basic and acidic residues" evidence="12">
    <location>
        <begin position="305"/>
        <end position="322"/>
    </location>
</feature>
<dbReference type="Gene3D" id="3.60.15.10">
    <property type="entry name" value="Ribonuclease Z/Hydroxyacylglutathione hydrolase-like"/>
    <property type="match status" value="2"/>
</dbReference>
<dbReference type="InterPro" id="IPR001279">
    <property type="entry name" value="Metallo-B-lactamas"/>
</dbReference>
<evidence type="ECO:0000256" key="10">
    <source>
        <dbReference type="ARBA" id="ARBA00022833"/>
    </source>
</evidence>
<dbReference type="EMBL" id="LZYO01000183">
    <property type="protein sequence ID" value="ODH26549.1"/>
    <property type="molecule type" value="Genomic_DNA"/>
</dbReference>
<keyword evidence="11" id="KW-0175">Coiled coil</keyword>
<evidence type="ECO:0000256" key="1">
    <source>
        <dbReference type="ARBA" id="ARBA00000402"/>
    </source>
</evidence>
<feature type="compositionally biased region" description="Low complexity" evidence="12">
    <location>
        <begin position="7"/>
        <end position="18"/>
    </location>
</feature>
<evidence type="ECO:0000256" key="3">
    <source>
        <dbReference type="ARBA" id="ARBA00007823"/>
    </source>
</evidence>
<evidence type="ECO:0000313" key="14">
    <source>
        <dbReference type="EMBL" id="ODH26549.1"/>
    </source>
</evidence>
<keyword evidence="5" id="KW-0819">tRNA processing</keyword>
<feature type="compositionally biased region" description="Low complexity" evidence="12">
    <location>
        <begin position="230"/>
        <end position="247"/>
    </location>
</feature>
<keyword evidence="8" id="KW-0255">Endonuclease</keyword>
<evidence type="ECO:0000259" key="13">
    <source>
        <dbReference type="PROSITE" id="PS50217"/>
    </source>
</evidence>
<dbReference type="GO" id="GO:0046872">
    <property type="term" value="F:metal ion binding"/>
    <property type="evidence" value="ECO:0007669"/>
    <property type="project" value="UniProtKB-KW"/>
</dbReference>
<feature type="compositionally biased region" description="Polar residues" evidence="12">
    <location>
        <begin position="1719"/>
        <end position="1729"/>
    </location>
</feature>
<dbReference type="GO" id="GO:0042781">
    <property type="term" value="F:3'-tRNA processing endoribonuclease activity"/>
    <property type="evidence" value="ECO:0007669"/>
    <property type="project" value="UniProtKB-EC"/>
</dbReference>
<proteinExistence type="inferred from homology"/>
<dbReference type="CDD" id="cd07718">
    <property type="entry name" value="RNaseZ_ELAC1_ELAC2-C-term-like_MBL-fold"/>
    <property type="match status" value="1"/>
</dbReference>
<dbReference type="InterPro" id="IPR046347">
    <property type="entry name" value="bZIP_sf"/>
</dbReference>
<dbReference type="Gene3D" id="1.20.5.170">
    <property type="match status" value="1"/>
</dbReference>
<accession>A0A1D2JD40</accession>
<keyword evidence="10" id="KW-0862">Zinc</keyword>
<evidence type="ECO:0000313" key="15">
    <source>
        <dbReference type="Proteomes" id="UP000242814"/>
    </source>
</evidence>
<feature type="compositionally biased region" description="Basic and acidic residues" evidence="12">
    <location>
        <begin position="1734"/>
        <end position="1769"/>
    </location>
</feature>
<feature type="region of interest" description="Disordered" evidence="12">
    <location>
        <begin position="910"/>
        <end position="951"/>
    </location>
</feature>
<feature type="compositionally biased region" description="Low complexity" evidence="12">
    <location>
        <begin position="910"/>
        <end position="925"/>
    </location>
</feature>
<evidence type="ECO:0000256" key="12">
    <source>
        <dbReference type="SAM" id="MobiDB-lite"/>
    </source>
</evidence>
<evidence type="ECO:0000256" key="5">
    <source>
        <dbReference type="ARBA" id="ARBA00022694"/>
    </source>
</evidence>
<dbReference type="InterPro" id="IPR036866">
    <property type="entry name" value="RibonucZ/Hydroxyglut_hydro"/>
</dbReference>
<feature type="region of interest" description="Disordered" evidence="12">
    <location>
        <begin position="42"/>
        <end position="100"/>
    </location>
</feature>
<comment type="similarity">
    <text evidence="3">Belongs to the RNase Z family.</text>
</comment>
<feature type="region of interest" description="Disordered" evidence="12">
    <location>
        <begin position="1716"/>
        <end position="1786"/>
    </location>
</feature>
<feature type="coiled-coil region" evidence="11">
    <location>
        <begin position="340"/>
        <end position="374"/>
    </location>
</feature>
<sequence length="1804" mass="198965">MATTGELPLPSSHSPLSHINSCIDPNDIDSFINYDQPIYPSPSLSPASSRAKTTVNPIPASTPVTSSSLSVPSFSSNSQSSQVLFSGPSHEYDSYKQQTGLPPGGLANTIAINRNVGMDLGFGSHNFALPTDSFMSPNQDMLNYCSTPLPTVSFRNMGDVDLDPDTPNDLFPSPQFTNKTQFIDPNALGGHELSGIGQPNQVGRMYPGMHQQQAALAKAAQQQRQREIIRQQQQQQQQPTRPAAKPQNKNRSPDPLVEERISRLLHQMRQSSVASVAKEEEPKPQSVPHISKQKKDEDEMDEDERLLASEEGKKLSSKERRQLRNKVSARAFRSRRKEYIGQLEGEVASKTNEANDLRLQNRALLEENARLMDLTRMLLSSPHFASFLNDMPIDGPPPPQANQQSTMQQPRQQTQPPKDPNPSQAPADIQMQNHQVGIAMIPEHTVDFSSMDMNTPGWNTGIDLSFNNPPVFAVLNVPEGPDLDSAILSGKSSNSVGPISSDEIKDMMPLFERPPVAELPEEKEFIEPSIKVEVDESDPSLALFFDQPSDSTLTIPTFEDTFVGITPEKLFARIDLVVDDGDFISDTRDDSTGVSAATMLRSSLNPVSPHHTLHPLKSPSPFFILLRPSQCNTLSGFRTTPNQLPFRTSHFKRDVDLDQPLFLAPALDAKISGGIHRKRYLFLNLENVSRYPYDSYELSPVGCHPMKFYFEFITTPTADTPGTTILLHFDDKRYLFGHVPEGLQRACSHRGVKLTHVTDIFMSGKTSWTNNGGLLGVILTVAESTSTSAWSQAEVHKTRVDRLEKLAEEAEDPVQAQWYRERLELNLKKNKRLAQDFEKGKLAIHGGPNLTHAVATARKFIFRTGMPVFIHEFNEFMGLAENGEVETKKAVADPTWSDSHLKIWALSISPSSLPESPSSSAGSTKSGRKRNLNEFQGGAAGAEDTSESEDGILSRAQDQITRQAVVSDMFNSDWRLDSLVEMPLSEVRMPARIFVRNSENHKIESYTGPKPGGTEELPDLNVLVRRPWPGAMIQSLPPTTPSDISISYIIQHHDVRGKFNAEKAIALGVPRGPKFSKLTMGHSVESTDGKTITPEMVLGEPQPGGGIALMDLPTADYVENLLNRPEWTTPEIMRGFTTFIWVLGPGVGGHPLIQKFVSKMSQYKHIVSSPDFCPNYLAFPYSSMETSQFSVLDSARYSVPHHDNVVLPQKTFLTSSAVPTPAADALKSAFEPAVPGLQLELQPKFVIKRDNVQKPLNADVIKNDIPPRVIETAHQAEHEIEGHEFQQILADVRRNLPGQDAEIITLGTGSSVPSKYRSVSGTLLTVPSVGNYLFDCGENTLGQLQRVFSPQELRKVLQDLKVIWISHLHADHHLGTVSVIRAWYKVVYGTLSSASSPSPEQDLTKILSEKRLFVISHAKMIEWLAEYAGVENFGFDKITPLEVDSSAADSFRFSHLDQNSRPILNERGNPMKTLLSFNPDQSPFAAQLQAATGLSTLLTTPVMHCNGSKATSFVFPSGLKVSYSGDCRPSRNFAKIGKDSTVLIHEATFEDDMYQDARAKRHSTSGEALQIAKLMRAKNIVLTHFSQRYTHKPTIPRLQIWASSSGSRSASRSPRSCSNSPNRPTSPGAAMKRNSSRGYNTPDVPISRNEHDNDDYESETSVRAPRAPNVMRLGDVPVPVVVAFDLMRLRIGDVFCAQRYVPVLNRYYKYKEAAELSNEGVNQKRSSSGTGAGGKEKRNDQGKRDMKSKKDWRGGKGGKRDDQRGRLRDSGPGPNPGSGSGYASSFGYFGGHAGGQKAAGGMGG</sequence>
<dbReference type="GO" id="GO:0003700">
    <property type="term" value="F:DNA-binding transcription factor activity"/>
    <property type="evidence" value="ECO:0007669"/>
    <property type="project" value="InterPro"/>
</dbReference>
<dbReference type="Proteomes" id="UP000242814">
    <property type="component" value="Unassembled WGS sequence"/>
</dbReference>
<comment type="catalytic activity">
    <reaction evidence="1">
        <text>Endonucleolytic cleavage of RNA, removing extra 3' nucleotides from tRNA precursor, generating 3' termini of tRNAs. A 3'-hydroxy group is left at the tRNA terminus and a 5'-phosphoryl group is left at the trailer molecule.</text>
        <dbReference type="EC" id="3.1.26.11"/>
    </reaction>
</comment>
<organism evidence="14 15">
    <name type="scientific">Paracoccidioides brasiliensis</name>
    <dbReference type="NCBI Taxonomy" id="121759"/>
    <lineage>
        <taxon>Eukaryota</taxon>
        <taxon>Fungi</taxon>
        <taxon>Dikarya</taxon>
        <taxon>Ascomycota</taxon>
        <taxon>Pezizomycotina</taxon>
        <taxon>Eurotiomycetes</taxon>
        <taxon>Eurotiomycetidae</taxon>
        <taxon>Onygenales</taxon>
        <taxon>Ajellomycetaceae</taxon>
        <taxon>Paracoccidioides</taxon>
    </lineage>
</organism>
<feature type="region of interest" description="Disordered" evidence="12">
    <location>
        <begin position="388"/>
        <end position="427"/>
    </location>
</feature>
<feature type="region of interest" description="Disordered" evidence="12">
    <location>
        <begin position="210"/>
        <end position="255"/>
    </location>
</feature>
<feature type="compositionally biased region" description="Low complexity" evidence="12">
    <location>
        <begin position="61"/>
        <end position="86"/>
    </location>
</feature>
<dbReference type="PANTHER" id="PTHR12553">
    <property type="entry name" value="ZINC PHOSPHODIESTERASE ELAC PROTEIN 2"/>
    <property type="match status" value="1"/>
</dbReference>
<keyword evidence="7" id="KW-0479">Metal-binding</keyword>
<dbReference type="EC" id="3.1.26.11" evidence="4"/>
<evidence type="ECO:0000256" key="4">
    <source>
        <dbReference type="ARBA" id="ARBA00012477"/>
    </source>
</evidence>